<dbReference type="GO" id="GO:0006817">
    <property type="term" value="P:phosphate ion transport"/>
    <property type="evidence" value="ECO:0007669"/>
    <property type="project" value="UniProtKB-UniRule"/>
</dbReference>
<keyword evidence="11 12" id="KW-0449">Lipoprotein</keyword>
<evidence type="ECO:0000256" key="3">
    <source>
        <dbReference type="ARBA" id="ARBA00008725"/>
    </source>
</evidence>
<evidence type="ECO:0000256" key="12">
    <source>
        <dbReference type="RuleBase" id="RU367119"/>
    </source>
</evidence>
<dbReference type="HOGENOM" id="CLU_026228_5_0_9"/>
<feature type="domain" description="PBP" evidence="13">
    <location>
        <begin position="34"/>
        <end position="263"/>
    </location>
</feature>
<dbReference type="PANTHER" id="PTHR30570:SF4">
    <property type="entry name" value="PHOSPHATE-BINDING PROTEIN PSTS 1"/>
    <property type="match status" value="1"/>
</dbReference>
<keyword evidence="7 12" id="KW-0592">Phosphate transport</keyword>
<evidence type="ECO:0000256" key="5">
    <source>
        <dbReference type="ARBA" id="ARBA00022448"/>
    </source>
</evidence>
<evidence type="ECO:0000259" key="13">
    <source>
        <dbReference type="Pfam" id="PF12849"/>
    </source>
</evidence>
<evidence type="ECO:0000256" key="6">
    <source>
        <dbReference type="ARBA" id="ARBA00022475"/>
    </source>
</evidence>
<comment type="caution">
    <text evidence="14">The sequence shown here is derived from an EMBL/GenBank/DDBJ whole genome shotgun (WGS) entry which is preliminary data.</text>
</comment>
<dbReference type="InterPro" id="IPR050811">
    <property type="entry name" value="Phosphate_ABC_transporter"/>
</dbReference>
<comment type="similarity">
    <text evidence="3 12">Belongs to the PstS family.</text>
</comment>
<evidence type="ECO:0000313" key="14">
    <source>
        <dbReference type="EMBL" id="EEW51899.1"/>
    </source>
</evidence>
<dbReference type="CDD" id="cd13653">
    <property type="entry name" value="PBP2_phosphate_like_1"/>
    <property type="match status" value="1"/>
</dbReference>
<evidence type="ECO:0000256" key="9">
    <source>
        <dbReference type="ARBA" id="ARBA00023136"/>
    </source>
</evidence>
<dbReference type="EMBL" id="ACLN01000007">
    <property type="protein sequence ID" value="EEW51899.1"/>
    <property type="molecule type" value="Genomic_DNA"/>
</dbReference>
<dbReference type="Pfam" id="PF12849">
    <property type="entry name" value="PBP_like_2"/>
    <property type="match status" value="1"/>
</dbReference>
<dbReference type="AlphaFoldDB" id="C8PCG7"/>
<accession>C8PCG7</accession>
<evidence type="ECO:0000256" key="8">
    <source>
        <dbReference type="ARBA" id="ARBA00022729"/>
    </source>
</evidence>
<evidence type="ECO:0000313" key="15">
    <source>
        <dbReference type="Proteomes" id="UP000004115"/>
    </source>
</evidence>
<dbReference type="GO" id="GO:0005886">
    <property type="term" value="C:plasma membrane"/>
    <property type="evidence" value="ECO:0007669"/>
    <property type="project" value="UniProtKB-SubCell"/>
</dbReference>
<evidence type="ECO:0000256" key="11">
    <source>
        <dbReference type="ARBA" id="ARBA00023288"/>
    </source>
</evidence>
<keyword evidence="9" id="KW-0472">Membrane</keyword>
<dbReference type="InterPro" id="IPR024370">
    <property type="entry name" value="PBP_domain"/>
</dbReference>
<evidence type="ECO:0000256" key="10">
    <source>
        <dbReference type="ARBA" id="ARBA00023139"/>
    </source>
</evidence>
<keyword evidence="15" id="KW-1185">Reference proteome</keyword>
<dbReference type="GO" id="GO:0042301">
    <property type="term" value="F:phosphate ion binding"/>
    <property type="evidence" value="ECO:0007669"/>
    <property type="project" value="UniProtKB-UniRule"/>
</dbReference>
<dbReference type="PANTHER" id="PTHR30570">
    <property type="entry name" value="PERIPLASMIC PHOSPHATE BINDING COMPONENT OF PHOSPHATE ABC TRANSPORTER"/>
    <property type="match status" value="1"/>
</dbReference>
<comment type="function">
    <text evidence="1">Part of the ABC transporter complex PstSACB involved in phosphate import.</text>
</comment>
<keyword evidence="8" id="KW-0732">Signal</keyword>
<dbReference type="NCBIfam" id="TIGR02136">
    <property type="entry name" value="ptsS_2"/>
    <property type="match status" value="1"/>
</dbReference>
<keyword evidence="6 12" id="KW-1003">Cell membrane</keyword>
<proteinExistence type="inferred from homology"/>
<dbReference type="Proteomes" id="UP000004115">
    <property type="component" value="Unassembled WGS sequence"/>
</dbReference>
<protein>
    <recommendedName>
        <fullName evidence="12">Phosphate-binding protein</fullName>
    </recommendedName>
</protein>
<comment type="subunit">
    <text evidence="4 12">The complex is composed of two ATP-binding proteins (PstB), two transmembrane proteins (PstC and PstA) and a solute-binding protein (PstS).</text>
</comment>
<reference evidence="14 15" key="1">
    <citation type="submission" date="2009-09" db="EMBL/GenBank/DDBJ databases">
        <authorList>
            <person name="Qin X."/>
            <person name="Bachman B."/>
            <person name="Battles P."/>
            <person name="Bell A."/>
            <person name="Bess C."/>
            <person name="Bickham C."/>
            <person name="Chaboub L."/>
            <person name="Chen D."/>
            <person name="Coyle M."/>
            <person name="Deiros D.R."/>
            <person name="Dinh H."/>
            <person name="Forbes L."/>
            <person name="Fowler G."/>
            <person name="Francisco L."/>
            <person name="Fu Q."/>
            <person name="Gubbala S."/>
            <person name="Hale W."/>
            <person name="Han Y."/>
            <person name="Hemphill L."/>
            <person name="Highlander S.K."/>
            <person name="Hirani K."/>
            <person name="Hogues M."/>
            <person name="Jackson L."/>
            <person name="Jakkamsetti A."/>
            <person name="Javaid M."/>
            <person name="Jiang H."/>
            <person name="Korchina V."/>
            <person name="Kovar C."/>
            <person name="Lara F."/>
            <person name="Lee S."/>
            <person name="Mata R."/>
            <person name="Mathew T."/>
            <person name="Moen C."/>
            <person name="Morales K."/>
            <person name="Munidasa M."/>
            <person name="Nazareth L."/>
            <person name="Ngo R."/>
            <person name="Nguyen L."/>
            <person name="Okwuonu G."/>
            <person name="Ongeri F."/>
            <person name="Patil S."/>
            <person name="Petrosino J."/>
            <person name="Pham C."/>
            <person name="Pham P."/>
            <person name="Pu L.-L."/>
            <person name="Puazo M."/>
            <person name="Raj R."/>
            <person name="Reid J."/>
            <person name="Rouhana J."/>
            <person name="Saada N."/>
            <person name="Shang Y."/>
            <person name="Simmons D."/>
            <person name="Thornton R."/>
            <person name="Warren J."/>
            <person name="Weissenberger G."/>
            <person name="Zhang J."/>
            <person name="Zhang L."/>
            <person name="Zhou C."/>
            <person name="Zhu D."/>
            <person name="Muzny D."/>
            <person name="Worley K."/>
            <person name="Gibbs R."/>
        </authorList>
    </citation>
    <scope>NUCLEOTIDE SEQUENCE [LARGE SCALE GENOMIC DNA]</scope>
    <source>
        <strain evidence="14 15">DSM 13335</strain>
    </source>
</reference>
<evidence type="ECO:0000256" key="4">
    <source>
        <dbReference type="ARBA" id="ARBA00011529"/>
    </source>
</evidence>
<evidence type="ECO:0000256" key="7">
    <source>
        <dbReference type="ARBA" id="ARBA00022592"/>
    </source>
</evidence>
<dbReference type="SUPFAM" id="SSF53850">
    <property type="entry name" value="Periplasmic binding protein-like II"/>
    <property type="match status" value="1"/>
</dbReference>
<evidence type="ECO:0000256" key="1">
    <source>
        <dbReference type="ARBA" id="ARBA00002841"/>
    </source>
</evidence>
<sequence length="298" mass="33097">MKRFEEGKTMKIKTIKYLLFTLVMTCTLTACSQKQESLISVGSTALQPLVEEASVHYADKNHVRINVQGGGSGTGLNQVQAGTVTIGNSDIFAQQADGINANKLIDHRVAVVGIVPVINKKIGITNISMLQLREIFSGKINNWNQLGGPNQKIVVVNRAEGSGTRKTFELEVMKGQKMKLSQTQDSNGSVQKIISTTPGSISYLAFPYANKKKLQKLSINHVKPTSANVLTNKWVLWSYEHMYMNKKKQPQAAKKFIEYIMSRQFQTSTVEKMGYISIRKMKVQKDANGKVTLIKNKG</sequence>
<comment type="function">
    <text evidence="12">Involved in the system for phosphate transport across the cytoplasmic membrane.</text>
</comment>
<organism evidence="14 15">
    <name type="scientific">Lactobacillus iners DSM 13335</name>
    <dbReference type="NCBI Taxonomy" id="525328"/>
    <lineage>
        <taxon>Bacteria</taxon>
        <taxon>Bacillati</taxon>
        <taxon>Bacillota</taxon>
        <taxon>Bacilli</taxon>
        <taxon>Lactobacillales</taxon>
        <taxon>Lactobacillaceae</taxon>
        <taxon>Lactobacillus</taxon>
    </lineage>
</organism>
<evidence type="ECO:0000256" key="2">
    <source>
        <dbReference type="ARBA" id="ARBA00004193"/>
    </source>
</evidence>
<keyword evidence="10 12" id="KW-0564">Palmitate</keyword>
<gene>
    <name evidence="14" type="primary">pstS</name>
    <name evidence="14" type="ORF">HMPREF0520_0787</name>
</gene>
<dbReference type="InterPro" id="IPR011862">
    <property type="entry name" value="Phos-bd"/>
</dbReference>
<name>C8PCG7_9LACO</name>
<keyword evidence="5 12" id="KW-0813">Transport</keyword>
<comment type="subcellular location">
    <subcellularLocation>
        <location evidence="2 12">Cell membrane</location>
        <topology evidence="2 12">Lipid-anchor</topology>
    </subcellularLocation>
</comment>
<dbReference type="Gene3D" id="3.40.190.10">
    <property type="entry name" value="Periplasmic binding protein-like II"/>
    <property type="match status" value="2"/>
</dbReference>
<dbReference type="PROSITE" id="PS51257">
    <property type="entry name" value="PROKAR_LIPOPROTEIN"/>
    <property type="match status" value="1"/>
</dbReference>